<reference evidence="2 3" key="1">
    <citation type="submission" date="2024-06" db="EMBL/GenBank/DDBJ databases">
        <authorList>
            <person name="Pan Q."/>
            <person name="Wen M."/>
            <person name="Jouanno E."/>
            <person name="Zahm M."/>
            <person name="Klopp C."/>
            <person name="Cabau C."/>
            <person name="Louis A."/>
            <person name="Berthelot C."/>
            <person name="Parey E."/>
            <person name="Roest Crollius H."/>
            <person name="Montfort J."/>
            <person name="Robinson-Rechavi M."/>
            <person name="Bouchez O."/>
            <person name="Lampietro C."/>
            <person name="Lopez Roques C."/>
            <person name="Donnadieu C."/>
            <person name="Postlethwait J."/>
            <person name="Bobe J."/>
            <person name="Verreycken H."/>
            <person name="Guiguen Y."/>
        </authorList>
    </citation>
    <scope>NUCLEOTIDE SEQUENCE [LARGE SCALE GENOMIC DNA]</scope>
    <source>
        <strain evidence="2">Up_M1</strain>
        <tissue evidence="2">Testis</tissue>
    </source>
</reference>
<dbReference type="PANTHER" id="PTHR40141">
    <property type="entry name" value="3',5'-CYCLIC-AMP PHOSPHODIESTERASE-RELATED"/>
    <property type="match status" value="1"/>
</dbReference>
<dbReference type="PANTHER" id="PTHR40141:SF2">
    <property type="entry name" value="3',5'-CYCLIC-AMP PHOSPHODIESTERASE"/>
    <property type="match status" value="1"/>
</dbReference>
<evidence type="ECO:0000256" key="1">
    <source>
        <dbReference type="SAM" id="MobiDB-lite"/>
    </source>
</evidence>
<feature type="region of interest" description="Disordered" evidence="1">
    <location>
        <begin position="1"/>
        <end position="38"/>
    </location>
</feature>
<keyword evidence="3" id="KW-1185">Reference proteome</keyword>
<dbReference type="Proteomes" id="UP001557470">
    <property type="component" value="Unassembled WGS sequence"/>
</dbReference>
<feature type="region of interest" description="Disordered" evidence="1">
    <location>
        <begin position="62"/>
        <end position="90"/>
    </location>
</feature>
<evidence type="ECO:0000313" key="2">
    <source>
        <dbReference type="EMBL" id="KAL0966807.1"/>
    </source>
</evidence>
<evidence type="ECO:0000313" key="3">
    <source>
        <dbReference type="Proteomes" id="UP001557470"/>
    </source>
</evidence>
<dbReference type="EMBL" id="JAGEUA010000009">
    <property type="protein sequence ID" value="KAL0966807.1"/>
    <property type="molecule type" value="Genomic_DNA"/>
</dbReference>
<accession>A0ABD0WRA0</accession>
<protein>
    <submittedName>
        <fullName evidence="2">Uncharacterized protein</fullName>
    </submittedName>
</protein>
<organism evidence="2 3">
    <name type="scientific">Umbra pygmaea</name>
    <name type="common">Eastern mudminnow</name>
    <dbReference type="NCBI Taxonomy" id="75934"/>
    <lineage>
        <taxon>Eukaryota</taxon>
        <taxon>Metazoa</taxon>
        <taxon>Chordata</taxon>
        <taxon>Craniata</taxon>
        <taxon>Vertebrata</taxon>
        <taxon>Euteleostomi</taxon>
        <taxon>Actinopterygii</taxon>
        <taxon>Neopterygii</taxon>
        <taxon>Teleostei</taxon>
        <taxon>Protacanthopterygii</taxon>
        <taxon>Esociformes</taxon>
        <taxon>Umbridae</taxon>
        <taxon>Umbra</taxon>
    </lineage>
</organism>
<comment type="caution">
    <text evidence="2">The sequence shown here is derived from an EMBL/GenBank/DDBJ whole genome shotgun (WGS) entry which is preliminary data.</text>
</comment>
<proteinExistence type="predicted"/>
<dbReference type="AlphaFoldDB" id="A0ABD0WRA0"/>
<gene>
    <name evidence="2" type="ORF">UPYG_G00300390</name>
</gene>
<sequence>MKKSRSVLAVTPADDLKEPPGAPLSGSTLGVDLRRGRRRHSGTLLLPPLSWRLAERDLSRGAEVDTVDRPTTLPFQPPPLINITRADPDR</sequence>
<name>A0ABD0WRA0_UMBPY</name>